<protein>
    <submittedName>
        <fullName evidence="2">Phosphatidylethanolamine N-methyltransferase</fullName>
    </submittedName>
</protein>
<dbReference type="PANTHER" id="PTHR42912:SF96">
    <property type="entry name" value="METHYLTRANSFERASE DOMAIN-CONTAINING PROTEIN"/>
    <property type="match status" value="1"/>
</dbReference>
<dbReference type="AlphaFoldDB" id="A0A101CYN7"/>
<proteinExistence type="predicted"/>
<dbReference type="OrthoDB" id="8153637at2"/>
<keyword evidence="2" id="KW-0489">Methyltransferase</keyword>
<dbReference type="PANTHER" id="PTHR42912">
    <property type="entry name" value="METHYLTRANSFERASE"/>
    <property type="match status" value="1"/>
</dbReference>
<dbReference type="CDD" id="cd02440">
    <property type="entry name" value="AdoMet_MTases"/>
    <property type="match status" value="1"/>
</dbReference>
<dbReference type="Gene3D" id="3.40.50.150">
    <property type="entry name" value="Vaccinia Virus protein VP39"/>
    <property type="match status" value="1"/>
</dbReference>
<evidence type="ECO:0000259" key="1">
    <source>
        <dbReference type="Pfam" id="PF08241"/>
    </source>
</evidence>
<dbReference type="STRING" id="1685379.AVO45_02160"/>
<accession>A0A101CYN7</accession>
<dbReference type="Proteomes" id="UP000053791">
    <property type="component" value="Unassembled WGS sequence"/>
</dbReference>
<name>A0A101CYN7_9RHOB</name>
<dbReference type="GO" id="GO:0008757">
    <property type="term" value="F:S-adenosylmethionine-dependent methyltransferase activity"/>
    <property type="evidence" value="ECO:0007669"/>
    <property type="project" value="InterPro"/>
</dbReference>
<reference evidence="3" key="1">
    <citation type="submission" date="2015-12" db="EMBL/GenBank/DDBJ databases">
        <authorList>
            <person name="Zhang G."/>
            <person name="Stingl U."/>
        </authorList>
    </citation>
    <scope>NUCLEOTIDE SEQUENCE [LARGE SCALE GENOMIC DNA]</scope>
    <source>
        <strain evidence="3">ZGT118</strain>
    </source>
</reference>
<dbReference type="Pfam" id="PF08241">
    <property type="entry name" value="Methyltransf_11"/>
    <property type="match status" value="1"/>
</dbReference>
<dbReference type="EMBL" id="LQBQ01000001">
    <property type="protein sequence ID" value="KUJ85808.1"/>
    <property type="molecule type" value="Genomic_DNA"/>
</dbReference>
<evidence type="ECO:0000313" key="2">
    <source>
        <dbReference type="EMBL" id="KUJ85808.1"/>
    </source>
</evidence>
<keyword evidence="3" id="KW-1185">Reference proteome</keyword>
<dbReference type="InterPro" id="IPR013216">
    <property type="entry name" value="Methyltransf_11"/>
</dbReference>
<dbReference type="GO" id="GO:0032259">
    <property type="term" value="P:methylation"/>
    <property type="evidence" value="ECO:0007669"/>
    <property type="project" value="UniProtKB-KW"/>
</dbReference>
<dbReference type="SUPFAM" id="SSF53335">
    <property type="entry name" value="S-adenosyl-L-methionine-dependent methyltransferases"/>
    <property type="match status" value="1"/>
</dbReference>
<organism evidence="2 3">
    <name type="scientific">Ruegeria marisrubri</name>
    <dbReference type="NCBI Taxonomy" id="1685379"/>
    <lineage>
        <taxon>Bacteria</taxon>
        <taxon>Pseudomonadati</taxon>
        <taxon>Pseudomonadota</taxon>
        <taxon>Alphaproteobacteria</taxon>
        <taxon>Rhodobacterales</taxon>
        <taxon>Roseobacteraceae</taxon>
        <taxon>Ruegeria</taxon>
    </lineage>
</organism>
<sequence>MDIKAVQSSYARWAPVYDKTFGVLTDAGRRRAVEYVNTRSGSVLEVGVGTGLSLELYRPELQVTGIDFSEDMLRKAREKVRELNLRQVTELRQMDARTLDFPDNHFDTVVAMHVLSVVPEPEKVMSEIARVCKPGGKVVITNHFVRSQGILSVLGKGFAPLANIIGWHSDFEIETVLQEETLKLEQRELLPPIGMMTFLVLGKSPTQ</sequence>
<dbReference type="InterPro" id="IPR029063">
    <property type="entry name" value="SAM-dependent_MTases_sf"/>
</dbReference>
<comment type="caution">
    <text evidence="2">The sequence shown here is derived from an EMBL/GenBank/DDBJ whole genome shotgun (WGS) entry which is preliminary data.</text>
</comment>
<gene>
    <name evidence="2" type="ORF">AVO45_02160</name>
</gene>
<dbReference type="RefSeq" id="WP_068344052.1">
    <property type="nucleotide sequence ID" value="NZ_LQBQ01000001.1"/>
</dbReference>
<evidence type="ECO:0000313" key="3">
    <source>
        <dbReference type="Proteomes" id="UP000053791"/>
    </source>
</evidence>
<keyword evidence="2" id="KW-0808">Transferase</keyword>
<dbReference type="InterPro" id="IPR050508">
    <property type="entry name" value="Methyltransf_Superfamily"/>
</dbReference>
<feature type="domain" description="Methyltransferase type 11" evidence="1">
    <location>
        <begin position="44"/>
        <end position="140"/>
    </location>
</feature>